<feature type="compositionally biased region" description="Acidic residues" evidence="7">
    <location>
        <begin position="45"/>
        <end position="62"/>
    </location>
</feature>
<dbReference type="Proteomes" id="UP001172684">
    <property type="component" value="Unassembled WGS sequence"/>
</dbReference>
<protein>
    <recommendedName>
        <fullName evidence="8">Histone chaperone domain-containing protein</fullName>
    </recommendedName>
</protein>
<evidence type="ECO:0000256" key="2">
    <source>
        <dbReference type="ARBA" id="ARBA00004123"/>
    </source>
</evidence>
<name>A0ABQ9P129_9PEZI</name>
<comment type="subunit">
    <text evidence="6">Forms a heterotrimer with H2A.Z-H2B, stabilizing the association of the histone dimer. Also, with a lower affinity, forms a heterotrimer with H2A-H2B.</text>
</comment>
<evidence type="ECO:0000256" key="5">
    <source>
        <dbReference type="ARBA" id="ARBA00023242"/>
    </source>
</evidence>
<reference evidence="9" key="1">
    <citation type="submission" date="2022-10" db="EMBL/GenBank/DDBJ databases">
        <title>Culturing micro-colonial fungi from biological soil crusts in the Mojave desert and describing Neophaeococcomyces mojavensis, and introducing the new genera and species Taxawa tesnikishii.</title>
        <authorList>
            <person name="Kurbessoian T."/>
            <person name="Stajich J.E."/>
        </authorList>
    </citation>
    <scope>NUCLEOTIDE SEQUENCE</scope>
    <source>
        <strain evidence="9">TK_1</strain>
    </source>
</reference>
<keyword evidence="10" id="KW-1185">Reference proteome</keyword>
<sequence>MNADDKYEQQNDATGGDIPSGDIADNDYASRTGQSEIPVQKDDAPIEDPIDPATADTDEQLAQDDKEAIDQSNIVEGRTRGATKPAGTYQEPGDEEGLPGPDDGTSNVR</sequence>
<dbReference type="Pfam" id="PF09649">
    <property type="entry name" value="CHZ"/>
    <property type="match status" value="1"/>
</dbReference>
<evidence type="ECO:0000259" key="8">
    <source>
        <dbReference type="Pfam" id="PF09649"/>
    </source>
</evidence>
<dbReference type="EMBL" id="JAPDRL010000009">
    <property type="protein sequence ID" value="KAJ9667963.1"/>
    <property type="molecule type" value="Genomic_DNA"/>
</dbReference>
<comment type="similarity">
    <text evidence="3">Belongs to the CHZ1 family.</text>
</comment>
<evidence type="ECO:0000256" key="4">
    <source>
        <dbReference type="ARBA" id="ARBA00023186"/>
    </source>
</evidence>
<dbReference type="InterPro" id="IPR019098">
    <property type="entry name" value="Histone_chaperone_domain_CHZ"/>
</dbReference>
<evidence type="ECO:0000256" key="1">
    <source>
        <dbReference type="ARBA" id="ARBA00002212"/>
    </source>
</evidence>
<keyword evidence="5" id="KW-0539">Nucleus</keyword>
<keyword evidence="4" id="KW-0143">Chaperone</keyword>
<evidence type="ECO:0000256" key="3">
    <source>
        <dbReference type="ARBA" id="ARBA00008057"/>
    </source>
</evidence>
<evidence type="ECO:0000256" key="6">
    <source>
        <dbReference type="ARBA" id="ARBA00025877"/>
    </source>
</evidence>
<comment type="subcellular location">
    <subcellularLocation>
        <location evidence="2">Nucleus</location>
    </subcellularLocation>
</comment>
<feature type="region of interest" description="Disordered" evidence="7">
    <location>
        <begin position="1"/>
        <end position="109"/>
    </location>
</feature>
<feature type="compositionally biased region" description="Low complexity" evidence="7">
    <location>
        <begin position="98"/>
        <end position="109"/>
    </location>
</feature>
<accession>A0ABQ9P129</accession>
<evidence type="ECO:0000313" key="10">
    <source>
        <dbReference type="Proteomes" id="UP001172684"/>
    </source>
</evidence>
<evidence type="ECO:0000256" key="7">
    <source>
        <dbReference type="SAM" id="MobiDB-lite"/>
    </source>
</evidence>
<comment type="caution">
    <text evidence="9">The sequence shown here is derived from an EMBL/GenBank/DDBJ whole genome shotgun (WGS) entry which is preliminary data.</text>
</comment>
<gene>
    <name evidence="9" type="ORF">H2201_001768</name>
</gene>
<proteinExistence type="inferred from homology"/>
<evidence type="ECO:0000313" key="9">
    <source>
        <dbReference type="EMBL" id="KAJ9667963.1"/>
    </source>
</evidence>
<organism evidence="9 10">
    <name type="scientific">Coniosporium apollinis</name>
    <dbReference type="NCBI Taxonomy" id="61459"/>
    <lineage>
        <taxon>Eukaryota</taxon>
        <taxon>Fungi</taxon>
        <taxon>Dikarya</taxon>
        <taxon>Ascomycota</taxon>
        <taxon>Pezizomycotina</taxon>
        <taxon>Dothideomycetes</taxon>
        <taxon>Dothideomycetes incertae sedis</taxon>
        <taxon>Coniosporium</taxon>
    </lineage>
</organism>
<feature type="domain" description="Histone chaperone" evidence="8">
    <location>
        <begin position="63"/>
        <end position="83"/>
    </location>
</feature>
<comment type="function">
    <text evidence="1">Forms a chaperone-bound H2A.Z-H2B complex that acts as a source for SWR1 complex-dependent H2A to H2A.Z histone replacement in chromatin.</text>
</comment>